<dbReference type="InterPro" id="IPR002575">
    <property type="entry name" value="Aminoglycoside_PTrfase"/>
</dbReference>
<dbReference type="OrthoDB" id="3837844at2"/>
<dbReference type="SUPFAM" id="SSF56112">
    <property type="entry name" value="Protein kinase-like (PK-like)"/>
    <property type="match status" value="1"/>
</dbReference>
<gene>
    <name evidence="2" type="ORF">SAMN04489720_1215</name>
</gene>
<dbReference type="STRING" id="399736.SAMN04489720_1215"/>
<name>A0A1G8C9Y6_9MICO</name>
<dbReference type="Proteomes" id="UP000198822">
    <property type="component" value="Chromosome I"/>
</dbReference>
<dbReference type="InterPro" id="IPR011009">
    <property type="entry name" value="Kinase-like_dom_sf"/>
</dbReference>
<evidence type="ECO:0000313" key="2">
    <source>
        <dbReference type="EMBL" id="SDH42271.1"/>
    </source>
</evidence>
<evidence type="ECO:0000259" key="1">
    <source>
        <dbReference type="Pfam" id="PF01636"/>
    </source>
</evidence>
<keyword evidence="3" id="KW-1185">Reference proteome</keyword>
<proteinExistence type="predicted"/>
<dbReference type="GO" id="GO:0016740">
    <property type="term" value="F:transferase activity"/>
    <property type="evidence" value="ECO:0007669"/>
    <property type="project" value="UniProtKB-KW"/>
</dbReference>
<reference evidence="3" key="1">
    <citation type="submission" date="2016-10" db="EMBL/GenBank/DDBJ databases">
        <authorList>
            <person name="Varghese N."/>
            <person name="Submissions S."/>
        </authorList>
    </citation>
    <scope>NUCLEOTIDE SEQUENCE [LARGE SCALE GENOMIC DNA]</scope>
    <source>
        <strain evidence="3">DSM 22002</strain>
    </source>
</reference>
<accession>A0A1G8C9Y6</accession>
<dbReference type="Pfam" id="PF01636">
    <property type="entry name" value="APH"/>
    <property type="match status" value="1"/>
</dbReference>
<dbReference type="RefSeq" id="WP_092503351.1">
    <property type="nucleotide sequence ID" value="NZ_LT629695.1"/>
</dbReference>
<dbReference type="Gene3D" id="3.90.1200.10">
    <property type="match status" value="1"/>
</dbReference>
<dbReference type="EMBL" id="LT629695">
    <property type="protein sequence ID" value="SDH42271.1"/>
    <property type="molecule type" value="Genomic_DNA"/>
</dbReference>
<keyword evidence="2" id="KW-0808">Transferase</keyword>
<organism evidence="2 3">
    <name type="scientific">Agrococcus jejuensis</name>
    <dbReference type="NCBI Taxonomy" id="399736"/>
    <lineage>
        <taxon>Bacteria</taxon>
        <taxon>Bacillati</taxon>
        <taxon>Actinomycetota</taxon>
        <taxon>Actinomycetes</taxon>
        <taxon>Micrococcales</taxon>
        <taxon>Microbacteriaceae</taxon>
        <taxon>Agrococcus</taxon>
    </lineage>
</organism>
<feature type="domain" description="Aminoglycoside phosphotransferase" evidence="1">
    <location>
        <begin position="129"/>
        <end position="300"/>
    </location>
</feature>
<evidence type="ECO:0000313" key="3">
    <source>
        <dbReference type="Proteomes" id="UP000198822"/>
    </source>
</evidence>
<dbReference type="AlphaFoldDB" id="A0A1G8C9Y6"/>
<protein>
    <submittedName>
        <fullName evidence="2">Phosphotransferase enzyme family protein</fullName>
    </submittedName>
</protein>
<sequence>MESRLAEHVLLEEALGRPGRLISRDPFGAGVIAGFEVDDDGTSLTYFVDTSGESVPEETGLVLKQGDALQARVWLHPADPRLPTLPVAAFGESAARLLERFGIAGTFESEIVAYRPGKRAVLRLRGAESEHFLKIVPPGVTEHIAGLHSALAKAGVPVPRIPRWAPQGCMLIEQAKGLAGPKAALTLAPDALLQAVDVVRLGLERAEITGAARPALASRIDWYAARLAQASPERAGLAMALRDAVHARRRDVTLPVVVHGDLHLGQLFFTDDVVTGLIDVDTAGVGDRDEDSAAFIGHARTSALLTAAAGRSEAALALHVLADVASERWLDGPHSRSLTAAHLMAHALSAVEQGAVDRADRMLDEAASLVSVAPRAASAG</sequence>